<organism evidence="15 16">
    <name type="scientific">Kingdonia uniflora</name>
    <dbReference type="NCBI Taxonomy" id="39325"/>
    <lineage>
        <taxon>Eukaryota</taxon>
        <taxon>Viridiplantae</taxon>
        <taxon>Streptophyta</taxon>
        <taxon>Embryophyta</taxon>
        <taxon>Tracheophyta</taxon>
        <taxon>Spermatophyta</taxon>
        <taxon>Magnoliopsida</taxon>
        <taxon>Ranunculales</taxon>
        <taxon>Circaeasteraceae</taxon>
        <taxon>Kingdonia</taxon>
    </lineage>
</organism>
<dbReference type="InterPro" id="IPR033131">
    <property type="entry name" value="Pectinesterase_Asp_AS"/>
</dbReference>
<comment type="subcellular location">
    <subcellularLocation>
        <location evidence="1">Secreted</location>
        <location evidence="1">Cell wall</location>
    </subcellularLocation>
</comment>
<feature type="active site" evidence="11">
    <location>
        <position position="521"/>
    </location>
</feature>
<dbReference type="EC" id="3.1.1.11" evidence="4 12"/>
<proteinExistence type="inferred from homology"/>
<dbReference type="GO" id="GO:0045490">
    <property type="term" value="P:pectin catabolic process"/>
    <property type="evidence" value="ECO:0007669"/>
    <property type="project" value="UniProtKB-UniRule"/>
</dbReference>
<feature type="chain" id="PRO_5029942838" description="Pectinesterase" evidence="12">
    <location>
        <begin position="30"/>
        <end position="663"/>
    </location>
</feature>
<keyword evidence="5" id="KW-0134">Cell wall</keyword>
<dbReference type="InterPro" id="IPR012334">
    <property type="entry name" value="Pectin_lyas_fold"/>
</dbReference>
<dbReference type="PANTHER" id="PTHR31321:SF126">
    <property type="entry name" value="PECTINESTERASE"/>
    <property type="match status" value="1"/>
</dbReference>
<evidence type="ECO:0000256" key="10">
    <source>
        <dbReference type="ARBA" id="ARBA00047928"/>
    </source>
</evidence>
<name>A0A7J7P4V4_9MAGN</name>
<comment type="similarity">
    <text evidence="3">Belongs to the pectinesterase family.</text>
</comment>
<feature type="signal peptide" evidence="12">
    <location>
        <begin position="1"/>
        <end position="29"/>
    </location>
</feature>
<evidence type="ECO:0000256" key="12">
    <source>
        <dbReference type="RuleBase" id="RU000589"/>
    </source>
</evidence>
<keyword evidence="16" id="KW-1185">Reference proteome</keyword>
<evidence type="ECO:0000259" key="14">
    <source>
        <dbReference type="Pfam" id="PF01095"/>
    </source>
</evidence>
<evidence type="ECO:0000256" key="2">
    <source>
        <dbReference type="ARBA" id="ARBA00005184"/>
    </source>
</evidence>
<dbReference type="UniPathway" id="UPA00545">
    <property type="reaction ID" value="UER00823"/>
</dbReference>
<dbReference type="Pfam" id="PF01095">
    <property type="entry name" value="Pectinesterase"/>
    <property type="match status" value="2"/>
</dbReference>
<sequence length="663" mass="73706">MAGKMSNIIFPATFLMATLFVLLFPLVPAALDPLLEAAEKNWRVIKVRQNGRGEFTTVRDALNSVPLWNTRRTIIWIGKGTYYEKIKVDRRKPFVMFYGSKNNYPILTYNARAAQYGTFNSASVIIESDYFMAANIIFENSSPEPDGTSLEGGQAVALRISGDKASFDNCRFIGYQDTLCDDKGYHLFKNCYIEGTIDFIFGDGRSLYLNTELHSKAKGLSAITAQARDAPNDESGFTFLYCNITGTGNTYLGRAWKERARVVFAYSYMGRAVNPEGWSDHGYGNRGQTVFYGEYKCSGPGSTTNNRAKYTRILSDEEIFHYMMDQKMAYISIPAIFLTTTLLVLLFPLVPAALDANLQAAEEDVIKIRVRKDGSGDFKTISDAVKTVPRKNTKRHIISIGSGTYKEKVKVEYLQHFVTFVGSAGNPPVISYDDTSKKSGTFNSATVIVESDYFVASNIIFENTAPEPSGKEKMGEQAVAMRISGNKAAFYDCKFKGFQDTLCDDKGNHYFKNCYIEGTIDFVFGNGLTFYERCELHSLAKGLGAITANARDSSNENSGFVFVHCKITGTGDIYLGRAWKSRPKVVFAYTEMAGGVNSEGWSDKGYSNRDKTIFYGEYECVGPGASTTKRAKYAKILTADQVKPFLHLSYVGGETWILPPPKA</sequence>
<evidence type="ECO:0000256" key="3">
    <source>
        <dbReference type="ARBA" id="ARBA00008891"/>
    </source>
</evidence>
<evidence type="ECO:0000256" key="9">
    <source>
        <dbReference type="ARBA" id="ARBA00023085"/>
    </source>
</evidence>
<evidence type="ECO:0000256" key="11">
    <source>
        <dbReference type="PROSITE-ProRule" id="PRU10040"/>
    </source>
</evidence>
<evidence type="ECO:0000256" key="6">
    <source>
        <dbReference type="ARBA" id="ARBA00022525"/>
    </source>
</evidence>
<dbReference type="OrthoDB" id="2019149at2759"/>
<dbReference type="AlphaFoldDB" id="A0A7J7P4V4"/>
<comment type="pathway">
    <text evidence="2 12">Glycan metabolism; pectin degradation; 2-dehydro-3-deoxy-D-gluconate from pectin: step 1/5.</text>
</comment>
<keyword evidence="6" id="KW-0964">Secreted</keyword>
<evidence type="ECO:0000256" key="4">
    <source>
        <dbReference type="ARBA" id="ARBA00013229"/>
    </source>
</evidence>
<dbReference type="SUPFAM" id="SSF51126">
    <property type="entry name" value="Pectin lyase-like"/>
    <property type="match status" value="2"/>
</dbReference>
<dbReference type="EMBL" id="JACGCM010000276">
    <property type="protein sequence ID" value="KAF6174302.1"/>
    <property type="molecule type" value="Genomic_DNA"/>
</dbReference>
<feature type="active site" evidence="11">
    <location>
        <position position="198"/>
    </location>
</feature>
<accession>A0A7J7P4V4</accession>
<evidence type="ECO:0000313" key="15">
    <source>
        <dbReference type="EMBL" id="KAF6174302.1"/>
    </source>
</evidence>
<dbReference type="Proteomes" id="UP000541444">
    <property type="component" value="Unassembled WGS sequence"/>
</dbReference>
<dbReference type="GO" id="GO:0030599">
    <property type="term" value="F:pectinesterase activity"/>
    <property type="evidence" value="ECO:0007669"/>
    <property type="project" value="UniProtKB-UniRule"/>
</dbReference>
<dbReference type="InterPro" id="IPR011050">
    <property type="entry name" value="Pectin_lyase_fold/virulence"/>
</dbReference>
<reference evidence="15 16" key="1">
    <citation type="journal article" date="2020" name="IScience">
        <title>Genome Sequencing of the Endangered Kingdonia uniflora (Circaeasteraceae, Ranunculales) Reveals Potential Mechanisms of Evolutionary Specialization.</title>
        <authorList>
            <person name="Sun Y."/>
            <person name="Deng T."/>
            <person name="Zhang A."/>
            <person name="Moore M.J."/>
            <person name="Landis J.B."/>
            <person name="Lin N."/>
            <person name="Zhang H."/>
            <person name="Zhang X."/>
            <person name="Huang J."/>
            <person name="Zhang X."/>
            <person name="Sun H."/>
            <person name="Wang H."/>
        </authorList>
    </citation>
    <scope>NUCLEOTIDE SEQUENCE [LARGE SCALE GENOMIC DNA]</scope>
    <source>
        <strain evidence="15">TB1705</strain>
        <tissue evidence="15">Leaf</tissue>
    </source>
</reference>
<comment type="caution">
    <text evidence="15">The sequence shown here is derived from an EMBL/GenBank/DDBJ whole genome shotgun (WGS) entry which is preliminary data.</text>
</comment>
<evidence type="ECO:0000256" key="7">
    <source>
        <dbReference type="ARBA" id="ARBA00022729"/>
    </source>
</evidence>
<dbReference type="PANTHER" id="PTHR31321">
    <property type="entry name" value="ACYL-COA THIOESTER HYDROLASE YBHC-RELATED"/>
    <property type="match status" value="1"/>
</dbReference>
<dbReference type="GO" id="GO:0042545">
    <property type="term" value="P:cell wall modification"/>
    <property type="evidence" value="ECO:0007669"/>
    <property type="project" value="UniProtKB-UniRule"/>
</dbReference>
<evidence type="ECO:0000313" key="16">
    <source>
        <dbReference type="Proteomes" id="UP000541444"/>
    </source>
</evidence>
<keyword evidence="13" id="KW-1133">Transmembrane helix</keyword>
<keyword evidence="7 12" id="KW-0732">Signal</keyword>
<evidence type="ECO:0000256" key="1">
    <source>
        <dbReference type="ARBA" id="ARBA00004191"/>
    </source>
</evidence>
<evidence type="ECO:0000256" key="5">
    <source>
        <dbReference type="ARBA" id="ARBA00022512"/>
    </source>
</evidence>
<keyword evidence="13" id="KW-0472">Membrane</keyword>
<keyword evidence="13" id="KW-0812">Transmembrane</keyword>
<dbReference type="FunFam" id="2.160.20.10:FF:000008">
    <property type="entry name" value="Pectinesterase"/>
    <property type="match status" value="2"/>
</dbReference>
<keyword evidence="9 12" id="KW-0063">Aspartyl esterase</keyword>
<comment type="catalytic activity">
    <reaction evidence="10 12">
        <text>[(1-&gt;4)-alpha-D-galacturonosyl methyl ester](n) + n H2O = [(1-&gt;4)-alpha-D-galacturonosyl](n) + n methanol + n H(+)</text>
        <dbReference type="Rhea" id="RHEA:22380"/>
        <dbReference type="Rhea" id="RHEA-COMP:14570"/>
        <dbReference type="Rhea" id="RHEA-COMP:14573"/>
        <dbReference type="ChEBI" id="CHEBI:15377"/>
        <dbReference type="ChEBI" id="CHEBI:15378"/>
        <dbReference type="ChEBI" id="CHEBI:17790"/>
        <dbReference type="ChEBI" id="CHEBI:140522"/>
        <dbReference type="ChEBI" id="CHEBI:140523"/>
        <dbReference type="EC" id="3.1.1.11"/>
    </reaction>
</comment>
<dbReference type="PROSITE" id="PS00503">
    <property type="entry name" value="PECTINESTERASE_2"/>
    <property type="match status" value="2"/>
</dbReference>
<feature type="transmembrane region" description="Helical" evidence="13">
    <location>
        <begin position="328"/>
        <end position="350"/>
    </location>
</feature>
<dbReference type="Gene3D" id="2.160.20.10">
    <property type="entry name" value="Single-stranded right-handed beta-helix, Pectin lyase-like"/>
    <property type="match status" value="2"/>
</dbReference>
<feature type="domain" description="Pectinesterase catalytic" evidence="14">
    <location>
        <begin position="46"/>
        <end position="322"/>
    </location>
</feature>
<gene>
    <name evidence="15" type="ORF">GIB67_040795</name>
</gene>
<evidence type="ECO:0000256" key="8">
    <source>
        <dbReference type="ARBA" id="ARBA00022801"/>
    </source>
</evidence>
<feature type="domain" description="Pectinesterase catalytic" evidence="14">
    <location>
        <begin position="368"/>
        <end position="652"/>
    </location>
</feature>
<protein>
    <recommendedName>
        <fullName evidence="4 12">Pectinesterase</fullName>
        <ecNumber evidence="4 12">3.1.1.11</ecNumber>
    </recommendedName>
</protein>
<evidence type="ECO:0000256" key="13">
    <source>
        <dbReference type="SAM" id="Phobius"/>
    </source>
</evidence>
<keyword evidence="8 12" id="KW-0378">Hydrolase</keyword>
<dbReference type="InterPro" id="IPR000070">
    <property type="entry name" value="Pectinesterase_cat"/>
</dbReference>